<comment type="caution">
    <text evidence="2">The sequence shown here is derived from an EMBL/GenBank/DDBJ whole genome shotgun (WGS) entry which is preliminary data.</text>
</comment>
<evidence type="ECO:0000259" key="1">
    <source>
        <dbReference type="Pfam" id="PF01402"/>
    </source>
</evidence>
<accession>A0ABV9CP13</accession>
<dbReference type="RefSeq" id="WP_380844456.1">
    <property type="nucleotide sequence ID" value="NZ_JBHSFP010000021.1"/>
</dbReference>
<evidence type="ECO:0000313" key="2">
    <source>
        <dbReference type="EMBL" id="MFC4534227.1"/>
    </source>
</evidence>
<dbReference type="Pfam" id="PF01402">
    <property type="entry name" value="RHH_1"/>
    <property type="match status" value="1"/>
</dbReference>
<feature type="domain" description="Ribbon-helix-helix protein CopG" evidence="1">
    <location>
        <begin position="2"/>
        <end position="39"/>
    </location>
</feature>
<dbReference type="EMBL" id="JBHSFP010000021">
    <property type="protein sequence ID" value="MFC4534227.1"/>
    <property type="molecule type" value="Genomic_DNA"/>
</dbReference>
<evidence type="ECO:0000313" key="3">
    <source>
        <dbReference type="Proteomes" id="UP001596004"/>
    </source>
</evidence>
<dbReference type="SUPFAM" id="SSF47598">
    <property type="entry name" value="Ribbon-helix-helix"/>
    <property type="match status" value="1"/>
</dbReference>
<proteinExistence type="predicted"/>
<dbReference type="InterPro" id="IPR002145">
    <property type="entry name" value="CopG"/>
</dbReference>
<dbReference type="CDD" id="cd21631">
    <property type="entry name" value="RHH_CopG_NikR-like"/>
    <property type="match status" value="1"/>
</dbReference>
<organism evidence="2 3">
    <name type="scientific">Sphaerisporangium dianthi</name>
    <dbReference type="NCBI Taxonomy" id="1436120"/>
    <lineage>
        <taxon>Bacteria</taxon>
        <taxon>Bacillati</taxon>
        <taxon>Actinomycetota</taxon>
        <taxon>Actinomycetes</taxon>
        <taxon>Streptosporangiales</taxon>
        <taxon>Streptosporangiaceae</taxon>
        <taxon>Sphaerisporangium</taxon>
    </lineage>
</organism>
<keyword evidence="3" id="KW-1185">Reference proteome</keyword>
<name>A0ABV9CP13_9ACTN</name>
<reference evidence="3" key="1">
    <citation type="journal article" date="2019" name="Int. J. Syst. Evol. Microbiol.">
        <title>The Global Catalogue of Microorganisms (GCM) 10K type strain sequencing project: providing services to taxonomists for standard genome sequencing and annotation.</title>
        <authorList>
            <consortium name="The Broad Institute Genomics Platform"/>
            <consortium name="The Broad Institute Genome Sequencing Center for Infectious Disease"/>
            <person name="Wu L."/>
            <person name="Ma J."/>
        </authorList>
    </citation>
    <scope>NUCLEOTIDE SEQUENCE [LARGE SCALE GENOMIC DNA]</scope>
    <source>
        <strain evidence="3">CGMCC 4.7132</strain>
    </source>
</reference>
<gene>
    <name evidence="2" type="ORF">ACFO60_26005</name>
</gene>
<protein>
    <submittedName>
        <fullName evidence="2">CopG family transcriptional regulator</fullName>
    </submittedName>
</protein>
<dbReference type="Proteomes" id="UP001596004">
    <property type="component" value="Unassembled WGS sequence"/>
</dbReference>
<sequence>MKRTTIKLSDDLDARVRHEAERRGMTVSEWTREAIMAHLPGDGRRQLLAAGAGHSGEDDISERIHEILDREWARRHREAS</sequence>
<dbReference type="InterPro" id="IPR010985">
    <property type="entry name" value="Ribbon_hlx_hlx"/>
</dbReference>